<dbReference type="NCBIfam" id="TIGR01598">
    <property type="entry name" value="holin_phiLC3"/>
    <property type="match status" value="1"/>
</dbReference>
<dbReference type="EMBL" id="AP024222">
    <property type="protein sequence ID" value="BCO05407.1"/>
    <property type="molecule type" value="Genomic_DNA"/>
</dbReference>
<feature type="compositionally biased region" description="Basic and acidic residues" evidence="1">
    <location>
        <begin position="74"/>
        <end position="88"/>
    </location>
</feature>
<proteinExistence type="predicted"/>
<evidence type="ECO:0000313" key="3">
    <source>
        <dbReference type="EMBL" id="ARE28494.1"/>
    </source>
</evidence>
<dbReference type="EMBL" id="CP015899">
    <property type="protein sequence ID" value="ARE28494.1"/>
    <property type="molecule type" value="Genomic_DNA"/>
</dbReference>
<dbReference type="Pfam" id="PF04531">
    <property type="entry name" value="Phage_holin_1"/>
    <property type="match status" value="1"/>
</dbReference>
<keyword evidence="2" id="KW-0812">Transmembrane</keyword>
<evidence type="ECO:0000313" key="6">
    <source>
        <dbReference type="Proteomes" id="UP000595253"/>
    </source>
</evidence>
<dbReference type="Proteomes" id="UP000191806">
    <property type="component" value="Chromosome"/>
</dbReference>
<dbReference type="AlphaFoldDB" id="A0A1V0PGT7"/>
<dbReference type="Proteomes" id="UP000595253">
    <property type="component" value="Chromosome"/>
</dbReference>
<evidence type="ECO:0000256" key="2">
    <source>
        <dbReference type="SAM" id="Phobius"/>
    </source>
</evidence>
<keyword evidence="2" id="KW-0472">Membrane</keyword>
<dbReference type="InterPro" id="IPR006485">
    <property type="entry name" value="Phage-like_holin"/>
</dbReference>
<accession>A0A1V0PGT7</accession>
<feature type="transmembrane region" description="Helical" evidence="2">
    <location>
        <begin position="47"/>
        <end position="65"/>
    </location>
</feature>
<keyword evidence="2" id="KW-1133">Transmembrane helix</keyword>
<protein>
    <submittedName>
        <fullName evidence="3 4">Holin</fullName>
    </submittedName>
</protein>
<reference evidence="4 6" key="2">
    <citation type="submission" date="2020-12" db="EMBL/GenBank/DDBJ databases">
        <title>Complete genome sequence of lactococcus lactis subsp. cremoris strain EPSC and strain G3-2.</title>
        <authorList>
            <person name="Kita K."/>
            <person name="Ishikawa S."/>
        </authorList>
    </citation>
    <scope>NUCLEOTIDE SEQUENCE [LARGE SCALE GENOMIC DNA]</scope>
    <source>
        <strain evidence="4 6">EPSC</strain>
    </source>
</reference>
<name>A0A1V0PGT7_LACLC</name>
<dbReference type="RefSeq" id="WP_015966839.1">
    <property type="nucleotide sequence ID" value="NZ_AP018499.1"/>
</dbReference>
<gene>
    <name evidence="4" type="ORF">LLC_06470</name>
    <name evidence="3" type="ORF">LLJM1_1119</name>
</gene>
<reference evidence="3 5" key="1">
    <citation type="journal article" date="2017" name="BMC Genomics">
        <title>Comparative and functional genomics of the Lactococcus lactis taxon; insights into evolution and niche adaptation.</title>
        <authorList>
            <person name="Kelleher P."/>
            <person name="Bottacini F."/>
            <person name="Mahony J."/>
            <person name="Kilcawley K.N."/>
            <person name="van Sinderen D."/>
        </authorList>
    </citation>
    <scope>NUCLEOTIDE SEQUENCE [LARGE SCALE GENOMIC DNA]</scope>
    <source>
        <strain evidence="3 5">JM1</strain>
    </source>
</reference>
<reference evidence="3" key="3">
    <citation type="submission" date="2023-03" db="EMBL/GenBank/DDBJ databases">
        <authorList>
            <person name="McDonnell B."/>
        </authorList>
    </citation>
    <scope>NUCLEOTIDE SEQUENCE</scope>
    <source>
        <strain evidence="3">JM1</strain>
    </source>
</reference>
<organism evidence="3 5">
    <name type="scientific">Lactococcus lactis subsp. cremoris</name>
    <name type="common">Streptococcus cremoris</name>
    <dbReference type="NCBI Taxonomy" id="1359"/>
    <lineage>
        <taxon>Bacteria</taxon>
        <taxon>Bacillati</taxon>
        <taxon>Bacillota</taxon>
        <taxon>Bacilli</taxon>
        <taxon>Lactobacillales</taxon>
        <taxon>Streptococcaceae</taxon>
        <taxon>Lactococcus</taxon>
    </lineage>
</organism>
<evidence type="ECO:0000313" key="4">
    <source>
        <dbReference type="EMBL" id="BCO05407.1"/>
    </source>
</evidence>
<evidence type="ECO:0000256" key="1">
    <source>
        <dbReference type="SAM" id="MobiDB-lite"/>
    </source>
</evidence>
<feature type="region of interest" description="Disordered" evidence="1">
    <location>
        <begin position="68"/>
        <end position="88"/>
    </location>
</feature>
<evidence type="ECO:0000313" key="5">
    <source>
        <dbReference type="Proteomes" id="UP000191806"/>
    </source>
</evidence>
<sequence>MNQINWKLRLKSKAFWLALLPALFLLIQAIGAPFGYKWDFVILNQQLAAVVNAAFALLAIVGVVADPTTSGLGDSDRVLNKDKSEENK</sequence>